<dbReference type="SUPFAM" id="SSF50129">
    <property type="entry name" value="GroES-like"/>
    <property type="match status" value="1"/>
</dbReference>
<dbReference type="Pfam" id="PF00550">
    <property type="entry name" value="PP-binding"/>
    <property type="match status" value="1"/>
</dbReference>
<dbReference type="GO" id="GO:0016491">
    <property type="term" value="F:oxidoreductase activity"/>
    <property type="evidence" value="ECO:0007669"/>
    <property type="project" value="InterPro"/>
</dbReference>
<dbReference type="PANTHER" id="PTHR43775:SF51">
    <property type="entry name" value="INACTIVE PHENOLPHTHIOCEROL SYNTHESIS POLYKETIDE SYNTHASE TYPE I PKS1-RELATED"/>
    <property type="match status" value="1"/>
</dbReference>
<gene>
    <name evidence="13" type="ORF">GA0070604_2900</name>
</gene>
<dbReference type="InterPro" id="IPR049900">
    <property type="entry name" value="PKS_mFAS_DH"/>
</dbReference>
<dbReference type="PROSITE" id="PS50075">
    <property type="entry name" value="CARRIER"/>
    <property type="match status" value="1"/>
</dbReference>
<evidence type="ECO:0000259" key="10">
    <source>
        <dbReference type="PROSITE" id="PS50075"/>
    </source>
</evidence>
<dbReference type="Pfam" id="PF08659">
    <property type="entry name" value="KR"/>
    <property type="match status" value="1"/>
</dbReference>
<dbReference type="SMART" id="SM00825">
    <property type="entry name" value="PKS_KS"/>
    <property type="match status" value="2"/>
</dbReference>
<dbReference type="InterPro" id="IPR050091">
    <property type="entry name" value="PKS_NRPS_Biosynth_Enz"/>
</dbReference>
<dbReference type="InterPro" id="IPR049552">
    <property type="entry name" value="PKS_DH_N"/>
</dbReference>
<dbReference type="PROSITE" id="PS00012">
    <property type="entry name" value="PHOSPHOPANTETHEINE"/>
    <property type="match status" value="1"/>
</dbReference>
<dbReference type="InterPro" id="IPR016039">
    <property type="entry name" value="Thiolase-like"/>
</dbReference>
<dbReference type="Gene3D" id="3.40.50.720">
    <property type="entry name" value="NAD(P)-binding Rossmann-like Domain"/>
    <property type="match status" value="1"/>
</dbReference>
<dbReference type="Pfam" id="PF14765">
    <property type="entry name" value="PS-DH"/>
    <property type="match status" value="1"/>
</dbReference>
<dbReference type="InterPro" id="IPR016036">
    <property type="entry name" value="Malonyl_transacylase_ACP-bd"/>
</dbReference>
<dbReference type="Gene3D" id="1.10.1200.10">
    <property type="entry name" value="ACP-like"/>
    <property type="match status" value="1"/>
</dbReference>
<dbReference type="InterPro" id="IPR032821">
    <property type="entry name" value="PKS_assoc"/>
</dbReference>
<dbReference type="SMART" id="SM00822">
    <property type="entry name" value="PKS_KR"/>
    <property type="match status" value="1"/>
</dbReference>
<dbReference type="PROSITE" id="PS52004">
    <property type="entry name" value="KS3_2"/>
    <property type="match status" value="2"/>
</dbReference>
<dbReference type="FunFam" id="3.90.180.10:FF:000032">
    <property type="entry name" value="Probable polyketide synthase pks1"/>
    <property type="match status" value="1"/>
</dbReference>
<dbReference type="CDD" id="cd00833">
    <property type="entry name" value="PKS"/>
    <property type="match status" value="2"/>
</dbReference>
<evidence type="ECO:0000256" key="4">
    <source>
        <dbReference type="ARBA" id="ARBA00022553"/>
    </source>
</evidence>
<feature type="region of interest" description="N-terminal hotdog fold" evidence="9">
    <location>
        <begin position="917"/>
        <end position="1042"/>
    </location>
</feature>
<dbReference type="InterPro" id="IPR020843">
    <property type="entry name" value="ER"/>
</dbReference>
<dbReference type="SUPFAM" id="SSF55048">
    <property type="entry name" value="Probable ACP-binding domain of malonyl-CoA ACP transacylase"/>
    <property type="match status" value="1"/>
</dbReference>
<dbReference type="InterPro" id="IPR011032">
    <property type="entry name" value="GroES-like_sf"/>
</dbReference>
<dbReference type="Pfam" id="PF02801">
    <property type="entry name" value="Ketoacyl-synt_C"/>
    <property type="match status" value="1"/>
</dbReference>
<comment type="pathway">
    <text evidence="2">Antibiotic biosynthesis.</text>
</comment>
<dbReference type="InterPro" id="IPR057326">
    <property type="entry name" value="KR_dom"/>
</dbReference>
<evidence type="ECO:0000256" key="8">
    <source>
        <dbReference type="ARBA" id="ARBA00023315"/>
    </source>
</evidence>
<dbReference type="InterPro" id="IPR020807">
    <property type="entry name" value="PKS_DH"/>
</dbReference>
<evidence type="ECO:0000256" key="2">
    <source>
        <dbReference type="ARBA" id="ARBA00004792"/>
    </source>
</evidence>
<keyword evidence="5 13" id="KW-0808">Transferase</keyword>
<dbReference type="Gene3D" id="3.40.47.10">
    <property type="match status" value="2"/>
</dbReference>
<dbReference type="InterPro" id="IPR006162">
    <property type="entry name" value="Ppantetheine_attach_site"/>
</dbReference>
<dbReference type="InterPro" id="IPR042104">
    <property type="entry name" value="PKS_dehydratase_sf"/>
</dbReference>
<dbReference type="InterPro" id="IPR014030">
    <property type="entry name" value="Ketoacyl_synth_N"/>
</dbReference>
<feature type="domain" description="Ketosynthase family 3 (KS3)" evidence="11">
    <location>
        <begin position="2095"/>
        <end position="2349"/>
    </location>
</feature>
<comment type="cofactor">
    <cofactor evidence="1">
        <name>pantetheine 4'-phosphate</name>
        <dbReference type="ChEBI" id="CHEBI:47942"/>
    </cofactor>
</comment>
<dbReference type="InterPro" id="IPR036291">
    <property type="entry name" value="NAD(P)-bd_dom_sf"/>
</dbReference>
<feature type="active site" description="Proton acceptor; for dehydratase activity" evidence="9">
    <location>
        <position position="949"/>
    </location>
</feature>
<organism evidence="13 14">
    <name type="scientific">Micromonospora eburnea</name>
    <dbReference type="NCBI Taxonomy" id="227316"/>
    <lineage>
        <taxon>Bacteria</taxon>
        <taxon>Bacillati</taxon>
        <taxon>Actinomycetota</taxon>
        <taxon>Actinomycetes</taxon>
        <taxon>Micromonosporales</taxon>
        <taxon>Micromonosporaceae</taxon>
        <taxon>Micromonospora</taxon>
    </lineage>
</organism>
<dbReference type="InterPro" id="IPR049551">
    <property type="entry name" value="PKS_DH_C"/>
</dbReference>
<dbReference type="InterPro" id="IPR014043">
    <property type="entry name" value="Acyl_transferase_dom"/>
</dbReference>
<dbReference type="Gene3D" id="3.30.70.3290">
    <property type="match status" value="1"/>
</dbReference>
<feature type="domain" description="Ketosynthase family 3 (KS3)" evidence="11">
    <location>
        <begin position="33"/>
        <end position="453"/>
    </location>
</feature>
<dbReference type="FunFam" id="3.40.366.10:FF:000002">
    <property type="entry name" value="Probable polyketide synthase 2"/>
    <property type="match status" value="1"/>
</dbReference>
<keyword evidence="7" id="KW-0511">Multifunctional enzyme</keyword>
<dbReference type="SMART" id="SM00823">
    <property type="entry name" value="PKS_PP"/>
    <property type="match status" value="1"/>
</dbReference>
<keyword evidence="3" id="KW-0596">Phosphopantetheine</keyword>
<dbReference type="Gene3D" id="3.10.129.110">
    <property type="entry name" value="Polyketide synthase dehydratase"/>
    <property type="match status" value="1"/>
</dbReference>
<protein>
    <submittedName>
        <fullName evidence="13">Acyl transferase domain-containing protein</fullName>
    </submittedName>
</protein>
<evidence type="ECO:0000259" key="11">
    <source>
        <dbReference type="PROSITE" id="PS52004"/>
    </source>
</evidence>
<dbReference type="Gene3D" id="3.90.180.10">
    <property type="entry name" value="Medium-chain alcohol dehydrogenases, catalytic domain"/>
    <property type="match status" value="1"/>
</dbReference>
<dbReference type="SUPFAM" id="SSF47336">
    <property type="entry name" value="ACP-like"/>
    <property type="match status" value="1"/>
</dbReference>
<dbReference type="FunFam" id="1.10.1200.10:FF:000007">
    <property type="entry name" value="Probable polyketide synthase pks17"/>
    <property type="match status" value="1"/>
</dbReference>
<dbReference type="GO" id="GO:0033068">
    <property type="term" value="P:macrolide biosynthetic process"/>
    <property type="evidence" value="ECO:0007669"/>
    <property type="project" value="UniProtKB-ARBA"/>
</dbReference>
<dbReference type="GO" id="GO:0031177">
    <property type="term" value="F:phosphopantetheine binding"/>
    <property type="evidence" value="ECO:0007669"/>
    <property type="project" value="InterPro"/>
</dbReference>
<feature type="region of interest" description="C-terminal hotdog fold" evidence="9">
    <location>
        <begin position="1054"/>
        <end position="1193"/>
    </location>
</feature>
<evidence type="ECO:0000256" key="3">
    <source>
        <dbReference type="ARBA" id="ARBA00022450"/>
    </source>
</evidence>
<dbReference type="Pfam" id="PF08240">
    <property type="entry name" value="ADH_N"/>
    <property type="match status" value="1"/>
</dbReference>
<dbReference type="Proteomes" id="UP000199696">
    <property type="component" value="Unassembled WGS sequence"/>
</dbReference>
<evidence type="ECO:0000256" key="5">
    <source>
        <dbReference type="ARBA" id="ARBA00022679"/>
    </source>
</evidence>
<dbReference type="PROSITE" id="PS00606">
    <property type="entry name" value="KS3_1"/>
    <property type="match status" value="2"/>
</dbReference>
<dbReference type="CDD" id="cd08956">
    <property type="entry name" value="KR_3_FAS_SDR_x"/>
    <property type="match status" value="1"/>
</dbReference>
<dbReference type="GO" id="GO:0004315">
    <property type="term" value="F:3-oxoacyl-[acyl-carrier-protein] synthase activity"/>
    <property type="evidence" value="ECO:0007669"/>
    <property type="project" value="InterPro"/>
</dbReference>
<dbReference type="Pfam" id="PF16197">
    <property type="entry name" value="KAsynt_C_assoc"/>
    <property type="match status" value="1"/>
</dbReference>
<proteinExistence type="predicted"/>
<dbReference type="Pfam" id="PF22953">
    <property type="entry name" value="SpnB_Rossmann"/>
    <property type="match status" value="1"/>
</dbReference>
<dbReference type="Gene3D" id="3.40.366.10">
    <property type="entry name" value="Malonyl-Coenzyme A Acyl Carrier Protein, domain 2"/>
    <property type="match status" value="1"/>
</dbReference>
<dbReference type="InterPro" id="IPR055123">
    <property type="entry name" value="SpnB-like_Rossmann"/>
</dbReference>
<dbReference type="InterPro" id="IPR020806">
    <property type="entry name" value="PKS_PP-bd"/>
</dbReference>
<dbReference type="InterPro" id="IPR013968">
    <property type="entry name" value="PKS_KR"/>
</dbReference>
<evidence type="ECO:0000313" key="14">
    <source>
        <dbReference type="Proteomes" id="UP000199696"/>
    </source>
</evidence>
<evidence type="ECO:0000256" key="9">
    <source>
        <dbReference type="PROSITE-ProRule" id="PRU01363"/>
    </source>
</evidence>
<dbReference type="SMART" id="SM00829">
    <property type="entry name" value="PKS_ER"/>
    <property type="match status" value="1"/>
</dbReference>
<dbReference type="GO" id="GO:0006633">
    <property type="term" value="P:fatty acid biosynthetic process"/>
    <property type="evidence" value="ECO:0007669"/>
    <property type="project" value="InterPro"/>
</dbReference>
<dbReference type="SMART" id="SM01294">
    <property type="entry name" value="PKS_PP_betabranch"/>
    <property type="match status" value="1"/>
</dbReference>
<dbReference type="InterPro" id="IPR001227">
    <property type="entry name" value="Ac_transferase_dom_sf"/>
</dbReference>
<evidence type="ECO:0000256" key="7">
    <source>
        <dbReference type="ARBA" id="ARBA00023268"/>
    </source>
</evidence>
<dbReference type="InterPro" id="IPR018201">
    <property type="entry name" value="Ketoacyl_synth_AS"/>
</dbReference>
<name>A0A1C6UJ74_9ACTN</name>
<reference evidence="14" key="1">
    <citation type="submission" date="2016-06" db="EMBL/GenBank/DDBJ databases">
        <authorList>
            <person name="Varghese N."/>
            <person name="Submissions Spin"/>
        </authorList>
    </citation>
    <scope>NUCLEOTIDE SEQUENCE [LARGE SCALE GENOMIC DNA]</scope>
    <source>
        <strain evidence="14">DSM 44814</strain>
    </source>
</reference>
<dbReference type="InterPro" id="IPR015083">
    <property type="entry name" value="NorB/c/GfsB-D-like_docking"/>
</dbReference>
<evidence type="ECO:0000256" key="6">
    <source>
        <dbReference type="ARBA" id="ARBA00023194"/>
    </source>
</evidence>
<dbReference type="PANTHER" id="PTHR43775">
    <property type="entry name" value="FATTY ACID SYNTHASE"/>
    <property type="match status" value="1"/>
</dbReference>
<dbReference type="GO" id="GO:0004312">
    <property type="term" value="F:fatty acid synthase activity"/>
    <property type="evidence" value="ECO:0007669"/>
    <property type="project" value="TreeGrafter"/>
</dbReference>
<keyword evidence="14" id="KW-1185">Reference proteome</keyword>
<dbReference type="InterPro" id="IPR016035">
    <property type="entry name" value="Acyl_Trfase/lysoPLipase"/>
</dbReference>
<dbReference type="InterPro" id="IPR014031">
    <property type="entry name" value="Ketoacyl_synth_C"/>
</dbReference>
<evidence type="ECO:0000256" key="1">
    <source>
        <dbReference type="ARBA" id="ARBA00001957"/>
    </source>
</evidence>
<dbReference type="EMBL" id="FMHY01000002">
    <property type="protein sequence ID" value="SCL53998.1"/>
    <property type="molecule type" value="Genomic_DNA"/>
</dbReference>
<dbReference type="FunFam" id="3.40.47.10:FF:000019">
    <property type="entry name" value="Polyketide synthase type I"/>
    <property type="match status" value="1"/>
</dbReference>
<dbReference type="InterPro" id="IPR036736">
    <property type="entry name" value="ACP-like_sf"/>
</dbReference>
<dbReference type="Pfam" id="PF00109">
    <property type="entry name" value="ketoacyl-synt"/>
    <property type="match status" value="2"/>
</dbReference>
<feature type="domain" description="PKS/mFAS DH" evidence="12">
    <location>
        <begin position="917"/>
        <end position="1193"/>
    </location>
</feature>
<dbReference type="Pfam" id="PF00698">
    <property type="entry name" value="Acyl_transf_1"/>
    <property type="match status" value="1"/>
</dbReference>
<dbReference type="InterPro" id="IPR020841">
    <property type="entry name" value="PKS_Beta-ketoAc_synthase_dom"/>
</dbReference>
<keyword evidence="4" id="KW-0597">Phosphoprotein</keyword>
<sequence>MANEQKLLDYLKLVTTDLRQTRQRVEQIESQRHEPIAIVSMACRYPGDVHSPDELWRMLTSDVDAIGAFPTDRGWGSEVLAAQEAGQIPGGGFLHEAAMFDPLFFGISPREAVAMDPQQRLLLEVSWEAFERAGIDPGSLRGTPTGVFVGGAPQEYVELASASPDAAGTHLMTGNAGSVMSGRIAYTFGLEGPAVTVDTACSSSLVAIHLAVRSLRNGECTLALAGGVTVMATPASFLEFSGEGLASDGRCKPFSAAANGTGWSEGAGQLLLERLSDARRNNHPVLAVIRGSAVNQDGASSELTAPNGPAQQRVIEQALADGRLSPAEVDVVETHGTGTALGDPIEAQALLATYGQGRPADRPVWLGAVKANIGHTQAAAGVAGVIKMVLAMRHGHLPRVLHLDEPTPKVDWTSGAVRPLDKARPWPQVDRPRRAGVSSFGISGTNAHVIIEQPERVDVPAGRAPMPWLISGRTEAALRDQAARLRDHLADRTGDSLDGVGLALATARVHMRHRAGVIAADMDGLLRGLTCVAEERPSPTVVEGVAVEEAKVVLVFPGQGTQWAGMAAELLADSPVFAQRMRECAAALAPHVDWSLLEVIEQSPGAPALDRVDVVQPALFAVMVSLAELWRSCGIRPHAVIGHSQGEIAAAVFVGALSLEDGARVVALRSRALAELAPGGGMASVALPVEQVRQRIRDRVDLSIAAINGPAAVVLSGAAPALDALVAELEADGVRVRRIAVDYASHSAQVDALRPVLAEVLAPVAATTSDIAFYSTLTGTRLDTKDLIADYWYQNLRQEVRYEQAVRAALADGHNAFLECSPHEVLTLGTRAILEESERPTWTGGTLRKDEGGLARFMLSLTEAHVGGVPIDWATLHGTGVPDLDLPTYPFQRRRYWVESRARAGDVTAAGLSVADHPLLAAGMELPDGGGLVLSGLLSLRAQPWLADHAVMGSVLFPGTAFVEVAVYAGDQVGCERVDELTLHTPLVLSASGATQLRVVVGKPEAQGRRSVDVYSRPQAASYDAPWTHHATGILAAGGATPSSDLAQWPPAGGEQMEFDGLYDRVAETGFAYGPAFQGLRTVWVAGDDVYAEVVLPEQVRGDAGDFGLHPALLDAALHAVGWSAFMREAGQGMLPFAWRGVTLHASGAAALRVRLRVSATGSVRIEAADEAGNPVLSVDSLRTRPATQQSLRSGDTHHDSLFRLAWTPVRAQPEPVGPGGLAVVGADRLGLGGALRVPRYATFDELLAEETVPDIVLVPLGGEAGRDLAERARTAAVDVLALVQAWLAEPRCTGARLVFVTRSAVSTRLGEDVRDLTYAGVWGLVRAAQTEHPDRFGLLDLDLDGTEGVADAVLAGLGSGEPQLAVRSGRVLTPRLARSASPDVLSVPGGDAAWRLDAAGDGTIDGLTVVACPHLDEPLGPGQVRVAVRAAGLNFRDVAIALGMVPDQEVMGSEGAGVVVAVGDGVTRFAAGDRVMGVFSGSFGPVAVTDQRLLTDIPDGWDFATAASVPIVFLTAYYGLRDLAGLRAGNSVLIHAAAGGVGMAAVQLARHWGAEVYATASTGKWDTLRAMGLPESHIANSRTLDFERTFLDATGGAGIDVVLNSLAGEFVDASLRLLPRGGHFAEMGKTDRRDPEQVAGTHPGVRYQVVDPAEAGIDRMGELLTEIMTMFADGVLTPLPVRSWDVRRAKEAFRYLSQARHVGKLVLTMPTGFAPEGTVLITGGTGTLGGLIARHLVLRHGVRHLLLVSRRGSAADGAADLERELVAMGAHVTIAACDVSDGTAAADLLAGISERHPLTAVVHAAGVLADATVESLDSRRIDAVMRPKVDGALNLHRLTTGMGLAAFVLFSSGAGVLGGAGQANYAAANVFLDALAYHRRAGGDRATALAWGLWAERSTMTGHLNATDVDRISRTVVSPLSSEQGMALFDAALGLDEALLVPIPIDVGALRAQAGSAPVPPLLRGLVQAPARRVVDARDASGASALARLLAGASDRERRRILLDLVVTNVAAVLGDAVLDDVEPDRPFKDLGFDSLTALELRNRLSVATGTRLPATLVFDHPTPNAMVDQLLGGIAGAEEQPVAAPPLPATGVDEPIAIVGMSCRFPGGVTNPDELWQLVSADGDAVTGWPADRGWGDPEVNGTGAFLSGVADFDASFFGVSPREALTMDPQQRLLLEASWEAVERAGIDPASLRGSRTGVFIGGSSQDYLAYVIASGSAAASHLLTGTAGSVLSGRIAYVLGTEGPSVTIDTACSSSLVAMHLAAQSLRGGECDLALTGGVSVMFTSGLSTEFARQGGLAADGRCKAFAAAADGTGWGRVLVSFCWSGCRMRGEMVIGCWRWCVVRR</sequence>
<evidence type="ECO:0000313" key="13">
    <source>
        <dbReference type="EMBL" id="SCL53998.1"/>
    </source>
</evidence>
<dbReference type="CDD" id="cd05195">
    <property type="entry name" value="enoyl_red"/>
    <property type="match status" value="1"/>
</dbReference>
<dbReference type="SMART" id="SM00827">
    <property type="entry name" value="PKS_AT"/>
    <property type="match status" value="1"/>
</dbReference>
<dbReference type="SMART" id="SM00826">
    <property type="entry name" value="PKS_DH"/>
    <property type="match status" value="1"/>
</dbReference>
<feature type="domain" description="Carrier" evidence="10">
    <location>
        <begin position="1998"/>
        <end position="2076"/>
    </location>
</feature>
<dbReference type="SUPFAM" id="SSF51735">
    <property type="entry name" value="NAD(P)-binding Rossmann-fold domains"/>
    <property type="match status" value="3"/>
</dbReference>
<dbReference type="InterPro" id="IPR009081">
    <property type="entry name" value="PP-bd_ACP"/>
</dbReference>
<dbReference type="Gene3D" id="3.40.50.11460">
    <property type="match status" value="1"/>
</dbReference>
<dbReference type="Pfam" id="PF21089">
    <property type="entry name" value="PKS_DH_N"/>
    <property type="match status" value="1"/>
</dbReference>
<dbReference type="PROSITE" id="PS52019">
    <property type="entry name" value="PKS_MFAS_DH"/>
    <property type="match status" value="1"/>
</dbReference>
<dbReference type="Pfam" id="PF13602">
    <property type="entry name" value="ADH_zinc_N_2"/>
    <property type="match status" value="1"/>
</dbReference>
<dbReference type="FunFam" id="3.40.50.720:FF:000209">
    <property type="entry name" value="Polyketide synthase Pks12"/>
    <property type="match status" value="1"/>
</dbReference>
<keyword evidence="8" id="KW-0012">Acyltransferase</keyword>
<dbReference type="SUPFAM" id="SSF53901">
    <property type="entry name" value="Thiolase-like"/>
    <property type="match status" value="2"/>
</dbReference>
<dbReference type="InterPro" id="IPR013154">
    <property type="entry name" value="ADH-like_N"/>
</dbReference>
<feature type="active site" description="Proton donor; for dehydratase activity" evidence="9">
    <location>
        <position position="1115"/>
    </location>
</feature>
<dbReference type="STRING" id="227316.GA0070604_2900"/>
<evidence type="ECO:0000259" key="12">
    <source>
        <dbReference type="PROSITE" id="PS52019"/>
    </source>
</evidence>
<accession>A0A1C6UJ74</accession>
<dbReference type="SUPFAM" id="SSF52151">
    <property type="entry name" value="FabD/lysophospholipase-like"/>
    <property type="match status" value="1"/>
</dbReference>
<dbReference type="Pfam" id="PF08990">
    <property type="entry name" value="Docking"/>
    <property type="match status" value="1"/>
</dbReference>
<keyword evidence="6" id="KW-0045">Antibiotic biosynthesis</keyword>